<protein>
    <submittedName>
        <fullName evidence="3">TnsA endonuclease N-terminal domain-containing protein</fullName>
    </submittedName>
</protein>
<accession>A0ABT3N411</accession>
<proteinExistence type="predicted"/>
<reference evidence="3 4" key="1">
    <citation type="submission" date="2022-10" db="EMBL/GenBank/DDBJ databases">
        <title>High-quality genome sequences of two octocoral-associated bacteria, Endozoicomonas euniceicola EF212 and Endozoicomonas gorgoniicola PS125.</title>
        <authorList>
            <person name="Chiou Y.-J."/>
            <person name="Chen Y.-H."/>
        </authorList>
    </citation>
    <scope>NUCLEOTIDE SEQUENCE [LARGE SCALE GENOMIC DNA]</scope>
    <source>
        <strain evidence="3 4">PS125</strain>
    </source>
</reference>
<gene>
    <name evidence="3" type="ORF">NX722_27790</name>
</gene>
<dbReference type="InterPro" id="IPR011335">
    <property type="entry name" value="Restrct_endonuc-II-like"/>
</dbReference>
<organism evidence="3 4">
    <name type="scientific">Endozoicomonas gorgoniicola</name>
    <dbReference type="NCBI Taxonomy" id="1234144"/>
    <lineage>
        <taxon>Bacteria</taxon>
        <taxon>Pseudomonadati</taxon>
        <taxon>Pseudomonadota</taxon>
        <taxon>Gammaproteobacteria</taxon>
        <taxon>Oceanospirillales</taxon>
        <taxon>Endozoicomonadaceae</taxon>
        <taxon>Endozoicomonas</taxon>
    </lineage>
</organism>
<keyword evidence="3" id="KW-0255">Endonuclease</keyword>
<dbReference type="RefSeq" id="WP_262566056.1">
    <property type="nucleotide sequence ID" value="NZ_JAPFCC010000001.1"/>
</dbReference>
<sequence length="291" mass="33110">MPKKVNKFSPYSRSEKQLQRWIKEEKRGTGHGRDYIPGLNTNEIPSAKEDNFKARVSGIKSLGRDVQLGSHTEHKIFRPFDLAKNVVEIREQFPLKREKTLAIAEKLKINHPSELDYNTNKPFAIEMTTDLLVTMIDEDSRKFDIAVSVKPAHKLLNKRVLEKQKIEYVYWLLKGVPFFIITDLSLDVGIDNNLELIHQNYCSATQNHLSLPENTNIGLIEQHIISGIRNTSEDLTISELCKKINDSHGCAPGVALTIFFRMIAVRIIDVDMTKLSTGPLTEISALKKYLG</sequence>
<evidence type="ECO:0000259" key="2">
    <source>
        <dbReference type="Pfam" id="PF08722"/>
    </source>
</evidence>
<dbReference type="Pfam" id="PF08722">
    <property type="entry name" value="Tn7_TnsA-like_N"/>
    <property type="match status" value="1"/>
</dbReference>
<dbReference type="GO" id="GO:0004519">
    <property type="term" value="F:endonuclease activity"/>
    <property type="evidence" value="ECO:0007669"/>
    <property type="project" value="UniProtKB-KW"/>
</dbReference>
<dbReference type="InterPro" id="IPR036388">
    <property type="entry name" value="WH-like_DNA-bd_sf"/>
</dbReference>
<keyword evidence="4" id="KW-1185">Reference proteome</keyword>
<dbReference type="InterPro" id="IPR014832">
    <property type="entry name" value="TnsA_C"/>
</dbReference>
<evidence type="ECO:0000313" key="4">
    <source>
        <dbReference type="Proteomes" id="UP001209854"/>
    </source>
</evidence>
<dbReference type="Gene3D" id="1.10.10.10">
    <property type="entry name" value="Winged helix-like DNA-binding domain superfamily/Winged helix DNA-binding domain"/>
    <property type="match status" value="1"/>
</dbReference>
<dbReference type="Pfam" id="PF08721">
    <property type="entry name" value="Tn7_Tnp_TnsA_C"/>
    <property type="match status" value="1"/>
</dbReference>
<feature type="domain" description="TnsA endonuclease C-terminal" evidence="1">
    <location>
        <begin position="192"/>
        <end position="272"/>
    </location>
</feature>
<feature type="domain" description="TnsA endonuclease N-terminal" evidence="2">
    <location>
        <begin position="84"/>
        <end position="183"/>
    </location>
</feature>
<dbReference type="EMBL" id="JAPFCC010000001">
    <property type="protein sequence ID" value="MCW7556368.1"/>
    <property type="molecule type" value="Genomic_DNA"/>
</dbReference>
<dbReference type="Proteomes" id="UP001209854">
    <property type="component" value="Unassembled WGS sequence"/>
</dbReference>
<dbReference type="CDD" id="cd22362">
    <property type="entry name" value="TnsA_endonuclease-like"/>
    <property type="match status" value="1"/>
</dbReference>
<dbReference type="Gene3D" id="3.40.1350.10">
    <property type="match status" value="1"/>
</dbReference>
<evidence type="ECO:0000259" key="1">
    <source>
        <dbReference type="Pfam" id="PF08721"/>
    </source>
</evidence>
<keyword evidence="3" id="KW-0540">Nuclease</keyword>
<keyword evidence="3" id="KW-0378">Hydrolase</keyword>
<comment type="caution">
    <text evidence="3">The sequence shown here is derived from an EMBL/GenBank/DDBJ whole genome shotgun (WGS) entry which is preliminary data.</text>
</comment>
<name>A0ABT3N411_9GAMM</name>
<evidence type="ECO:0000313" key="3">
    <source>
        <dbReference type="EMBL" id="MCW7556368.1"/>
    </source>
</evidence>
<dbReference type="SUPFAM" id="SSF52980">
    <property type="entry name" value="Restriction endonuclease-like"/>
    <property type="match status" value="1"/>
</dbReference>
<dbReference type="InterPro" id="IPR014833">
    <property type="entry name" value="TnsA_N"/>
</dbReference>
<dbReference type="InterPro" id="IPR011856">
    <property type="entry name" value="tRNA_endonuc-like_dom_sf"/>
</dbReference>